<dbReference type="Proteomes" id="UP001596550">
    <property type="component" value="Unassembled WGS sequence"/>
</dbReference>
<evidence type="ECO:0000313" key="1">
    <source>
        <dbReference type="EMBL" id="MFC7347088.1"/>
    </source>
</evidence>
<proteinExistence type="predicted"/>
<organism evidence="1 2">
    <name type="scientific">Chryseobacterium zhengzhouense</name>
    <dbReference type="NCBI Taxonomy" id="1636086"/>
    <lineage>
        <taxon>Bacteria</taxon>
        <taxon>Pseudomonadati</taxon>
        <taxon>Bacteroidota</taxon>
        <taxon>Flavobacteriia</taxon>
        <taxon>Flavobacteriales</taxon>
        <taxon>Weeksellaceae</taxon>
        <taxon>Chryseobacterium group</taxon>
        <taxon>Chryseobacterium</taxon>
    </lineage>
</organism>
<sequence>MSKYIVIIFFGLIFCSCNSIQKNIIGDWKISSVINDENAYAPRSSLIPQAVESEMQLSLKSDGTFTSNGDLCTGNWKETKDNLSRGKFYMPQYMKINKTFRLEADKCPGIGGDHRIKIINGKLELYYPSVTGYRIQIFEKIKK</sequence>
<gene>
    <name evidence="1" type="ORF">ACFQO9_10210</name>
</gene>
<evidence type="ECO:0008006" key="3">
    <source>
        <dbReference type="Google" id="ProtNLM"/>
    </source>
</evidence>
<dbReference type="RefSeq" id="WP_378177853.1">
    <property type="nucleotide sequence ID" value="NZ_JBHTCR010000004.1"/>
</dbReference>
<keyword evidence="2" id="KW-1185">Reference proteome</keyword>
<dbReference type="EMBL" id="JBHTCR010000004">
    <property type="protein sequence ID" value="MFC7347088.1"/>
    <property type="molecule type" value="Genomic_DNA"/>
</dbReference>
<reference evidence="2" key="1">
    <citation type="journal article" date="2019" name="Int. J. Syst. Evol. Microbiol.">
        <title>The Global Catalogue of Microorganisms (GCM) 10K type strain sequencing project: providing services to taxonomists for standard genome sequencing and annotation.</title>
        <authorList>
            <consortium name="The Broad Institute Genomics Platform"/>
            <consortium name="The Broad Institute Genome Sequencing Center for Infectious Disease"/>
            <person name="Wu L."/>
            <person name="Ma J."/>
        </authorList>
    </citation>
    <scope>NUCLEOTIDE SEQUENCE [LARGE SCALE GENOMIC DNA]</scope>
    <source>
        <strain evidence="2">CCUG 54781</strain>
    </source>
</reference>
<comment type="caution">
    <text evidence="1">The sequence shown here is derived from an EMBL/GenBank/DDBJ whole genome shotgun (WGS) entry which is preliminary data.</text>
</comment>
<evidence type="ECO:0000313" key="2">
    <source>
        <dbReference type="Proteomes" id="UP001596550"/>
    </source>
</evidence>
<name>A0ABW2LXP6_9FLAO</name>
<protein>
    <recommendedName>
        <fullName evidence="3">Lipocalin-like domain-containing protein</fullName>
    </recommendedName>
</protein>
<accession>A0ABW2LXP6</accession>
<dbReference type="PROSITE" id="PS51257">
    <property type="entry name" value="PROKAR_LIPOPROTEIN"/>
    <property type="match status" value="1"/>
</dbReference>